<accession>A0A8J8SW97</accession>
<dbReference type="EMBL" id="RRYP01021189">
    <property type="protein sequence ID" value="TNV72723.1"/>
    <property type="molecule type" value="Genomic_DNA"/>
</dbReference>
<feature type="region of interest" description="Disordered" evidence="1">
    <location>
        <begin position="291"/>
        <end position="351"/>
    </location>
</feature>
<gene>
    <name evidence="2" type="ORF">FGO68_gene7238</name>
</gene>
<dbReference type="Proteomes" id="UP000785679">
    <property type="component" value="Unassembled WGS sequence"/>
</dbReference>
<dbReference type="AlphaFoldDB" id="A0A8J8SW97"/>
<proteinExistence type="predicted"/>
<keyword evidence="3" id="KW-1185">Reference proteome</keyword>
<feature type="compositionally biased region" description="Basic and acidic residues" evidence="1">
    <location>
        <begin position="291"/>
        <end position="300"/>
    </location>
</feature>
<evidence type="ECO:0000313" key="3">
    <source>
        <dbReference type="Proteomes" id="UP000785679"/>
    </source>
</evidence>
<organism evidence="2 3">
    <name type="scientific">Halteria grandinella</name>
    <dbReference type="NCBI Taxonomy" id="5974"/>
    <lineage>
        <taxon>Eukaryota</taxon>
        <taxon>Sar</taxon>
        <taxon>Alveolata</taxon>
        <taxon>Ciliophora</taxon>
        <taxon>Intramacronucleata</taxon>
        <taxon>Spirotrichea</taxon>
        <taxon>Stichotrichia</taxon>
        <taxon>Sporadotrichida</taxon>
        <taxon>Halteriidae</taxon>
        <taxon>Halteria</taxon>
    </lineage>
</organism>
<name>A0A8J8SW97_HALGN</name>
<sequence length="391" mass="45515">MTSHFQNIKKIQMIHCLRQSSGSIHHQETPYQQQNRPFDLQSRKLNKLILRQNSIVYMDQEAYPSFKAGMYKAPFLGERVLVKIKSERESTARNFSNASTERNGVYTQKEFKIQLNKCKGLPFPLSHASIIKQRDPLIKNEISHRRVVSEQGRMYGPANQKTIETPELVRSFISLAPQIPTTKRFEHRFQNDDVSQQAGFDRTNYQESLKHFRSQSINLTSQTGQVLRTTSSLYDSPLVQTSWATNFYQQKHSSRNLSATKPQSSHFTTNLSTQQTDCLAHTQYSQSIIHQDEGHDERRNPSNFTTFTDDQSIKSDQYQSGRRLKNQSAQLRQSAKRQKVRFQTPSKDQRHTKYCQLTQEIDKQEQTYQERNQRITAVLAKLPKLKIIISQ</sequence>
<evidence type="ECO:0000313" key="2">
    <source>
        <dbReference type="EMBL" id="TNV72723.1"/>
    </source>
</evidence>
<comment type="caution">
    <text evidence="2">The sequence shown here is derived from an EMBL/GenBank/DDBJ whole genome shotgun (WGS) entry which is preliminary data.</text>
</comment>
<feature type="compositionally biased region" description="Polar residues" evidence="1">
    <location>
        <begin position="301"/>
        <end position="333"/>
    </location>
</feature>
<evidence type="ECO:0000256" key="1">
    <source>
        <dbReference type="SAM" id="MobiDB-lite"/>
    </source>
</evidence>
<protein>
    <submittedName>
        <fullName evidence="2">Uncharacterized protein</fullName>
    </submittedName>
</protein>
<reference evidence="2" key="1">
    <citation type="submission" date="2019-06" db="EMBL/GenBank/DDBJ databases">
        <authorList>
            <person name="Zheng W."/>
        </authorList>
    </citation>
    <scope>NUCLEOTIDE SEQUENCE</scope>
    <source>
        <strain evidence="2">QDHG01</strain>
    </source>
</reference>